<protein>
    <submittedName>
        <fullName evidence="2">DUF192 domain-containing protein</fullName>
    </submittedName>
</protein>
<dbReference type="Pfam" id="PF02643">
    <property type="entry name" value="DUF192"/>
    <property type="match status" value="1"/>
</dbReference>
<dbReference type="PANTHER" id="PTHR37953">
    <property type="entry name" value="UPF0127 PROTEIN MJ1496"/>
    <property type="match status" value="1"/>
</dbReference>
<keyword evidence="1" id="KW-0732">Signal</keyword>
<gene>
    <name evidence="2" type="ORF">ACFPOB_02885</name>
</gene>
<keyword evidence="3" id="KW-1185">Reference proteome</keyword>
<feature type="chain" id="PRO_5046439006" evidence="1">
    <location>
        <begin position="31"/>
        <end position="162"/>
    </location>
</feature>
<comment type="caution">
    <text evidence="2">The sequence shown here is derived from an EMBL/GenBank/DDBJ whole genome shotgun (WGS) entry which is preliminary data.</text>
</comment>
<evidence type="ECO:0000256" key="1">
    <source>
        <dbReference type="SAM" id="SignalP"/>
    </source>
</evidence>
<evidence type="ECO:0000313" key="3">
    <source>
        <dbReference type="Proteomes" id="UP001596053"/>
    </source>
</evidence>
<feature type="signal peptide" evidence="1">
    <location>
        <begin position="1"/>
        <end position="30"/>
    </location>
</feature>
<dbReference type="PANTHER" id="PTHR37953:SF1">
    <property type="entry name" value="UPF0127 PROTEIN MJ1496"/>
    <property type="match status" value="1"/>
</dbReference>
<evidence type="ECO:0000313" key="2">
    <source>
        <dbReference type="EMBL" id="MFC5418502.1"/>
    </source>
</evidence>
<reference evidence="3" key="1">
    <citation type="journal article" date="2019" name="Int. J. Syst. Evol. Microbiol.">
        <title>The Global Catalogue of Microorganisms (GCM) 10K type strain sequencing project: providing services to taxonomists for standard genome sequencing and annotation.</title>
        <authorList>
            <consortium name="The Broad Institute Genomics Platform"/>
            <consortium name="The Broad Institute Genome Sequencing Center for Infectious Disease"/>
            <person name="Wu L."/>
            <person name="Ma J."/>
        </authorList>
    </citation>
    <scope>NUCLEOTIDE SEQUENCE [LARGE SCALE GENOMIC DNA]</scope>
    <source>
        <strain evidence="3">NCAIM B.01391</strain>
    </source>
</reference>
<dbReference type="InterPro" id="IPR003795">
    <property type="entry name" value="DUF192"/>
</dbReference>
<organism evidence="2 3">
    <name type="scientific">Bosea eneae</name>
    <dbReference type="NCBI Taxonomy" id="151454"/>
    <lineage>
        <taxon>Bacteria</taxon>
        <taxon>Pseudomonadati</taxon>
        <taxon>Pseudomonadota</taxon>
        <taxon>Alphaproteobacteria</taxon>
        <taxon>Hyphomicrobiales</taxon>
        <taxon>Boseaceae</taxon>
        <taxon>Bosea</taxon>
    </lineage>
</organism>
<dbReference type="EMBL" id="JBHSLW010000005">
    <property type="protein sequence ID" value="MFC5418502.1"/>
    <property type="molecule type" value="Genomic_DNA"/>
</dbReference>
<dbReference type="Gene3D" id="2.60.120.1140">
    <property type="entry name" value="Protein of unknown function DUF192"/>
    <property type="match status" value="1"/>
</dbReference>
<dbReference type="InterPro" id="IPR038695">
    <property type="entry name" value="Saro_0823-like_sf"/>
</dbReference>
<sequence>MSFVERLLRGVFAAMLVVVAFAMLPNSADAQSPPAAAGLEPLTIVTASGRHAFQVEVMRTPDQRARGLMHRQFMPADRGMLFDFKQVEPVAMWMQNTYISLDMLFIRADGTVARIAERAEPLSTRTIPSGEPVLSVLEVNAGIAEKLGIKPGDKVEHPLFKR</sequence>
<accession>A0ABW0IJQ4</accession>
<proteinExistence type="predicted"/>
<dbReference type="Proteomes" id="UP001596053">
    <property type="component" value="Unassembled WGS sequence"/>
</dbReference>
<name>A0ABW0IJQ4_9HYPH</name>
<dbReference type="RefSeq" id="WP_377795756.1">
    <property type="nucleotide sequence ID" value="NZ_JBHSLW010000005.1"/>
</dbReference>